<protein>
    <submittedName>
        <fullName evidence="1">Uncharacterized protein</fullName>
    </submittedName>
</protein>
<dbReference type="Proteomes" id="UP000091857">
    <property type="component" value="Chromosome 11"/>
</dbReference>
<gene>
    <name evidence="1" type="ORF">MANES_11G057850v8</name>
</gene>
<evidence type="ECO:0000313" key="1">
    <source>
        <dbReference type="EMBL" id="KAG8643660.1"/>
    </source>
</evidence>
<name>A0ACB7GTX6_MANES</name>
<keyword evidence="2" id="KW-1185">Reference proteome</keyword>
<organism evidence="1 2">
    <name type="scientific">Manihot esculenta</name>
    <name type="common">Cassava</name>
    <name type="synonym">Jatropha manihot</name>
    <dbReference type="NCBI Taxonomy" id="3983"/>
    <lineage>
        <taxon>Eukaryota</taxon>
        <taxon>Viridiplantae</taxon>
        <taxon>Streptophyta</taxon>
        <taxon>Embryophyta</taxon>
        <taxon>Tracheophyta</taxon>
        <taxon>Spermatophyta</taxon>
        <taxon>Magnoliopsida</taxon>
        <taxon>eudicotyledons</taxon>
        <taxon>Gunneridae</taxon>
        <taxon>Pentapetalae</taxon>
        <taxon>rosids</taxon>
        <taxon>fabids</taxon>
        <taxon>Malpighiales</taxon>
        <taxon>Euphorbiaceae</taxon>
        <taxon>Crotonoideae</taxon>
        <taxon>Manihoteae</taxon>
        <taxon>Manihot</taxon>
    </lineage>
</organism>
<dbReference type="EMBL" id="CM004397">
    <property type="protein sequence ID" value="KAG8643660.1"/>
    <property type="molecule type" value="Genomic_DNA"/>
</dbReference>
<accession>A0ACB7GTX6</accession>
<proteinExistence type="predicted"/>
<evidence type="ECO:0000313" key="2">
    <source>
        <dbReference type="Proteomes" id="UP000091857"/>
    </source>
</evidence>
<reference evidence="2" key="1">
    <citation type="journal article" date="2016" name="Nat. Biotechnol.">
        <title>Sequencing wild and cultivated cassava and related species reveals extensive interspecific hybridization and genetic diversity.</title>
        <authorList>
            <person name="Bredeson J.V."/>
            <person name="Lyons J.B."/>
            <person name="Prochnik S.E."/>
            <person name="Wu G.A."/>
            <person name="Ha C.M."/>
            <person name="Edsinger-Gonzales E."/>
            <person name="Grimwood J."/>
            <person name="Schmutz J."/>
            <person name="Rabbi I.Y."/>
            <person name="Egesi C."/>
            <person name="Nauluvula P."/>
            <person name="Lebot V."/>
            <person name="Ndunguru J."/>
            <person name="Mkamilo G."/>
            <person name="Bart R.S."/>
            <person name="Setter T.L."/>
            <person name="Gleadow R.M."/>
            <person name="Kulakow P."/>
            <person name="Ferguson M.E."/>
            <person name="Rounsley S."/>
            <person name="Rokhsar D.S."/>
        </authorList>
    </citation>
    <scope>NUCLEOTIDE SEQUENCE [LARGE SCALE GENOMIC DNA]</scope>
    <source>
        <strain evidence="2">cv. AM560-2</strain>
    </source>
</reference>
<sequence>MHAIFDAFGDGRSVTEIAAELAQAASSKKISRPPVKASSRTSKPSSRSTKSARSSSHGGSSSTSTPAEGFRSVPASSEVVRETSLAVAEQTQATEQVGQGAVRSTEEALGGKFKSPVEDKEISRTGMEIVLLEDQSPEVSSEGAPAPVRTEPEGSEGVPSKTGGKRPTPSGTPVPSPARKKSRTAVGPSPPLPPIGKGKGVSAVPSSSPTDNILDLSSISSESPASAVAALLRERMFGGITEASDPRLLALTGHLASSTKEQVSFQSRSREELGSTIGEMLLMEARRDENLTATSDARGHLAAAREQIQSLRVELHSALEASKRAEDKAVEAAEHSKSLEAAEVETRCVEVVKQLSSMTTALQERDEAVSQRAEVQRQHEALKVDFEGLQAHLSEVKAQKESALARVEVLEQELGTSSERIKDLSSSAEEFNLRQQQLKNEVRALERKCLALLEVVKYAEGKAQLKREQYIAEYQESDELKVKIDQACEAHLQDYKDSSEFKEFVAEACEEHLDEYKASGEMKKAILDKAYRMYVTGYNRGLREARQAPDVPLAKLRRREVDSDGESVLYGEDDCPLPRGDSRRNIDRPSESSSEESEVGSEEDDLDSEKDGLHPRSEVAPTINVESSSPRDTELPSGMAVNRDNAGEGVLTDVSPLRTIYPPSSPEK</sequence>
<comment type="caution">
    <text evidence="1">The sequence shown here is derived from an EMBL/GenBank/DDBJ whole genome shotgun (WGS) entry which is preliminary data.</text>
</comment>